<dbReference type="PANTHER" id="PTHR22960">
    <property type="entry name" value="MOLYBDOPTERIN COFACTOR SYNTHESIS PROTEIN A"/>
    <property type="match status" value="1"/>
</dbReference>
<evidence type="ECO:0000256" key="3">
    <source>
        <dbReference type="ARBA" id="ARBA00012575"/>
    </source>
</evidence>
<gene>
    <name evidence="8" type="primary">moaC</name>
    <name evidence="8" type="ORF">H3Z83_09755</name>
</gene>
<dbReference type="Proteomes" id="UP000563906">
    <property type="component" value="Unassembled WGS sequence"/>
</dbReference>
<feature type="domain" description="Molybdopterin cofactor biosynthesis C (MoaC)" evidence="7">
    <location>
        <begin position="15"/>
        <end position="151"/>
    </location>
</feature>
<reference evidence="8 9" key="1">
    <citation type="submission" date="2020-07" db="EMBL/GenBank/DDBJ databases">
        <title>Bacterium isolated from marine sediment.</title>
        <authorList>
            <person name="Shang D."/>
            <person name="Du Z.-J."/>
        </authorList>
    </citation>
    <scope>NUCLEOTIDE SEQUENCE [LARGE SCALE GENOMIC DNA]</scope>
    <source>
        <strain evidence="8 9">S7007</strain>
    </source>
</reference>
<dbReference type="GO" id="GO:0061799">
    <property type="term" value="F:cyclic pyranopterin monophosphate synthase activity"/>
    <property type="evidence" value="ECO:0007669"/>
    <property type="project" value="UniProtKB-EC"/>
</dbReference>
<comment type="catalytic activity">
    <reaction evidence="1">
        <text>(8S)-3',8-cyclo-7,8-dihydroguanosine 5'-triphosphate = cyclic pyranopterin phosphate + diphosphate</text>
        <dbReference type="Rhea" id="RHEA:49580"/>
        <dbReference type="ChEBI" id="CHEBI:33019"/>
        <dbReference type="ChEBI" id="CHEBI:59648"/>
        <dbReference type="ChEBI" id="CHEBI:131766"/>
        <dbReference type="EC" id="4.6.1.17"/>
    </reaction>
</comment>
<comment type="pathway">
    <text evidence="2">Cofactor biosynthesis; molybdopterin biosynthesis.</text>
</comment>
<evidence type="ECO:0000256" key="4">
    <source>
        <dbReference type="ARBA" id="ARBA00023150"/>
    </source>
</evidence>
<dbReference type="CDD" id="cd01420">
    <property type="entry name" value="MoaC_PE"/>
    <property type="match status" value="1"/>
</dbReference>
<evidence type="ECO:0000313" key="8">
    <source>
        <dbReference type="EMBL" id="MBA6156798.1"/>
    </source>
</evidence>
<comment type="caution">
    <text evidence="8">The sequence shown here is derived from an EMBL/GenBank/DDBJ whole genome shotgun (WGS) entry which is preliminary data.</text>
</comment>
<keyword evidence="5 8" id="KW-0456">Lyase</keyword>
<dbReference type="InterPro" id="IPR050105">
    <property type="entry name" value="MoCo_biosynth_MoaA/MoaC"/>
</dbReference>
<dbReference type="GO" id="GO:0006777">
    <property type="term" value="P:Mo-molybdopterin cofactor biosynthetic process"/>
    <property type="evidence" value="ECO:0007669"/>
    <property type="project" value="UniProtKB-KW"/>
</dbReference>
<dbReference type="AlphaFoldDB" id="A0A839AR24"/>
<dbReference type="InterPro" id="IPR023045">
    <property type="entry name" value="MoaC"/>
</dbReference>
<dbReference type="InterPro" id="IPR036522">
    <property type="entry name" value="MoaC_sf"/>
</dbReference>
<dbReference type="EC" id="4.6.1.17" evidence="3"/>
<dbReference type="GO" id="GO:0061798">
    <property type="term" value="F:GTP 3',8'-cyclase activity"/>
    <property type="evidence" value="ECO:0007669"/>
    <property type="project" value="TreeGrafter"/>
</dbReference>
<sequence length="158" mass="17314">MSNFTHINEQNQPKMVNVSDKKITKRTAIAKATMYLGTEIISHFNNEELITKKGPVFQTAIIAGIQAVKKTSDIIPMCHPLLINGVDIDINIIDTENINVFCKVTIEGKTGVEMEALTGASATCLTIYDMCKAISQEMVIKEVKLIEKTGGKSDIKNG</sequence>
<evidence type="ECO:0000256" key="5">
    <source>
        <dbReference type="ARBA" id="ARBA00023239"/>
    </source>
</evidence>
<comment type="function">
    <text evidence="6">Catalyzes the conversion of (8S)-3',8-cyclo-7,8-dihydroguanosine 5'-triphosphate to cyclic pyranopterin monophosphate (cPMP).</text>
</comment>
<dbReference type="Gene3D" id="3.30.70.640">
    <property type="entry name" value="Molybdopterin cofactor biosynthesis C (MoaC) domain"/>
    <property type="match status" value="1"/>
</dbReference>
<keyword evidence="4" id="KW-0501">Molybdenum cofactor biosynthesis</keyword>
<proteinExistence type="predicted"/>
<dbReference type="Pfam" id="PF01967">
    <property type="entry name" value="MoaC"/>
    <property type="match status" value="1"/>
</dbReference>
<dbReference type="NCBIfam" id="NF006870">
    <property type="entry name" value="PRK09364.1"/>
    <property type="match status" value="1"/>
</dbReference>
<organism evidence="8 9">
    <name type="scientific">Tenacibaculum pelagium</name>
    <dbReference type="NCBI Taxonomy" id="2759527"/>
    <lineage>
        <taxon>Bacteria</taxon>
        <taxon>Pseudomonadati</taxon>
        <taxon>Bacteroidota</taxon>
        <taxon>Flavobacteriia</taxon>
        <taxon>Flavobacteriales</taxon>
        <taxon>Flavobacteriaceae</taxon>
        <taxon>Tenacibaculum</taxon>
    </lineage>
</organism>
<evidence type="ECO:0000313" key="9">
    <source>
        <dbReference type="Proteomes" id="UP000563906"/>
    </source>
</evidence>
<dbReference type="PANTHER" id="PTHR22960:SF0">
    <property type="entry name" value="MOLYBDENUM COFACTOR BIOSYNTHESIS PROTEIN 1"/>
    <property type="match status" value="1"/>
</dbReference>
<dbReference type="EMBL" id="JACGLS010000004">
    <property type="protein sequence ID" value="MBA6156798.1"/>
    <property type="molecule type" value="Genomic_DNA"/>
</dbReference>
<name>A0A839AR24_9FLAO</name>
<evidence type="ECO:0000256" key="2">
    <source>
        <dbReference type="ARBA" id="ARBA00005046"/>
    </source>
</evidence>
<dbReference type="InterPro" id="IPR002820">
    <property type="entry name" value="Mopterin_CF_biosynth-C_dom"/>
</dbReference>
<dbReference type="RefSeq" id="WP_182125301.1">
    <property type="nucleotide sequence ID" value="NZ_JACGLS010000004.1"/>
</dbReference>
<evidence type="ECO:0000256" key="1">
    <source>
        <dbReference type="ARBA" id="ARBA00001637"/>
    </source>
</evidence>
<dbReference type="SUPFAM" id="SSF55040">
    <property type="entry name" value="Molybdenum cofactor biosynthesis protein C, MoaC"/>
    <property type="match status" value="1"/>
</dbReference>
<evidence type="ECO:0000259" key="7">
    <source>
        <dbReference type="Pfam" id="PF01967"/>
    </source>
</evidence>
<evidence type="ECO:0000256" key="6">
    <source>
        <dbReference type="ARBA" id="ARBA00055087"/>
    </source>
</evidence>
<accession>A0A839AR24</accession>
<protein>
    <recommendedName>
        <fullName evidence="3">cyclic pyranopterin monophosphate synthase</fullName>
        <ecNumber evidence="3">4.6.1.17</ecNumber>
    </recommendedName>
</protein>
<keyword evidence="9" id="KW-1185">Reference proteome</keyword>
<dbReference type="NCBIfam" id="TIGR00581">
    <property type="entry name" value="moaC"/>
    <property type="match status" value="1"/>
</dbReference>
<dbReference type="InterPro" id="IPR047594">
    <property type="entry name" value="MoaC_bact/euk"/>
</dbReference>
<dbReference type="UniPathway" id="UPA00344"/>